<proteinExistence type="predicted"/>
<sequence>MKGCACLFVVSLVNAAASATYNYKSLHSDGQLSELSTQIASPTCPNNHCIELDHNFNQRVDPWGSDVQAISSNSSPDDEAPHEIAQFLADFSENQTGLSKRRHHIDCRVTIPPSRRHTQTGENVFGKGKKAKLQNDEPVQEMLATFPGGNTGANLSKPSPSDPLLSSGGSFVSALTEKLTPFENHPDLLNLDANIGKFPSGILSAFKKRNQRISM</sequence>
<reference evidence="5 6" key="1">
    <citation type="submission" date="2017-11" db="EMBL/GenBank/DDBJ databases">
        <title>De novo assembly and phasing of dikaryotic genomes from two isolates of Puccinia coronata f. sp. avenae, the causal agent of oat crown rust.</title>
        <authorList>
            <person name="Miller M.E."/>
            <person name="Zhang Y."/>
            <person name="Omidvar V."/>
            <person name="Sperschneider J."/>
            <person name="Schwessinger B."/>
            <person name="Raley C."/>
            <person name="Palmer J.M."/>
            <person name="Garnica D."/>
            <person name="Upadhyaya N."/>
            <person name="Rathjen J."/>
            <person name="Taylor J.M."/>
            <person name="Park R.F."/>
            <person name="Dodds P.N."/>
            <person name="Hirsch C.D."/>
            <person name="Kianian S.F."/>
            <person name="Figueroa M."/>
        </authorList>
    </citation>
    <scope>NUCLEOTIDE SEQUENCE [LARGE SCALE GENOMIC DNA]</scope>
    <source>
        <strain evidence="3">12NC29</strain>
        <strain evidence="2">12SD80</strain>
    </source>
</reference>
<evidence type="ECO:0000256" key="1">
    <source>
        <dbReference type="SAM" id="SignalP"/>
    </source>
</evidence>
<dbReference type="Proteomes" id="UP000235392">
    <property type="component" value="Unassembled WGS sequence"/>
</dbReference>
<keyword evidence="5" id="KW-1185">Reference proteome</keyword>
<evidence type="ECO:0000313" key="2">
    <source>
        <dbReference type="EMBL" id="PLW34435.1"/>
    </source>
</evidence>
<dbReference type="EMBL" id="PGCI01000197">
    <property type="protein sequence ID" value="PLW34435.1"/>
    <property type="molecule type" value="Genomic_DNA"/>
</dbReference>
<organism evidence="2 6">
    <name type="scientific">Puccinia coronata f. sp. avenae</name>
    <dbReference type="NCBI Taxonomy" id="200324"/>
    <lineage>
        <taxon>Eukaryota</taxon>
        <taxon>Fungi</taxon>
        <taxon>Dikarya</taxon>
        <taxon>Basidiomycota</taxon>
        <taxon>Pucciniomycotina</taxon>
        <taxon>Pucciniomycetes</taxon>
        <taxon>Pucciniales</taxon>
        <taxon>Pucciniaceae</taxon>
        <taxon>Puccinia</taxon>
    </lineage>
</organism>
<accession>A0A2N5U9L0</accession>
<feature type="chain" id="PRO_5015083846" evidence="1">
    <location>
        <begin position="20"/>
        <end position="215"/>
    </location>
</feature>
<dbReference type="Proteomes" id="UP000235388">
    <property type="component" value="Unassembled WGS sequence"/>
</dbReference>
<evidence type="ECO:0000313" key="3">
    <source>
        <dbReference type="EMBL" id="PLW38909.1"/>
    </source>
</evidence>
<protein>
    <submittedName>
        <fullName evidence="2">Uncharacterized protein</fullName>
    </submittedName>
</protein>
<dbReference type="AlphaFoldDB" id="A0A2N5U9L0"/>
<gene>
    <name evidence="4" type="ORF">PCANC_05657</name>
    <name evidence="3" type="ORF">PCANC_15919</name>
    <name evidence="2" type="ORF">PCASD_15166</name>
</gene>
<dbReference type="EMBL" id="PGCJ01000040">
    <property type="protein sequence ID" value="PLW54814.1"/>
    <property type="molecule type" value="Genomic_DNA"/>
</dbReference>
<comment type="caution">
    <text evidence="2">The sequence shown here is derived from an EMBL/GenBank/DDBJ whole genome shotgun (WGS) entry which is preliminary data.</text>
</comment>
<dbReference type="EMBL" id="PGCJ01000201">
    <property type="protein sequence ID" value="PLW38909.1"/>
    <property type="molecule type" value="Genomic_DNA"/>
</dbReference>
<feature type="signal peptide" evidence="1">
    <location>
        <begin position="1"/>
        <end position="19"/>
    </location>
</feature>
<name>A0A2N5U9L0_9BASI</name>
<evidence type="ECO:0000313" key="6">
    <source>
        <dbReference type="Proteomes" id="UP000235392"/>
    </source>
</evidence>
<evidence type="ECO:0000313" key="5">
    <source>
        <dbReference type="Proteomes" id="UP000235388"/>
    </source>
</evidence>
<keyword evidence="1" id="KW-0732">Signal</keyword>
<evidence type="ECO:0000313" key="4">
    <source>
        <dbReference type="EMBL" id="PLW54814.1"/>
    </source>
</evidence>